<evidence type="ECO:0000256" key="1">
    <source>
        <dbReference type="ARBA" id="ARBA00004651"/>
    </source>
</evidence>
<evidence type="ECO:0000256" key="3">
    <source>
        <dbReference type="ARBA" id="ARBA00006263"/>
    </source>
</evidence>
<evidence type="ECO:0000256" key="2">
    <source>
        <dbReference type="ARBA" id="ARBA00004953"/>
    </source>
</evidence>
<evidence type="ECO:0000256" key="7">
    <source>
        <dbReference type="ARBA" id="ARBA00022989"/>
    </source>
</evidence>
<dbReference type="GO" id="GO:0015420">
    <property type="term" value="F:ABC-type vitamin B12 transporter activity"/>
    <property type="evidence" value="ECO:0007669"/>
    <property type="project" value="UniProtKB-UniRule"/>
</dbReference>
<keyword evidence="6 9" id="KW-0812">Transmembrane</keyword>
<comment type="function">
    <text evidence="9">Converts cobyric acid to cobinamide by the addition of aminopropanol on the F carboxylic group.</text>
</comment>
<keyword evidence="7 9" id="KW-1133">Transmembrane helix</keyword>
<dbReference type="HAMAP" id="MF_00024">
    <property type="entry name" value="CobD_CbiB"/>
    <property type="match status" value="1"/>
</dbReference>
<comment type="similarity">
    <text evidence="3 9">Belongs to the CobD/CbiB family.</text>
</comment>
<dbReference type="STRING" id="349124.Hhal_1857"/>
<dbReference type="NCBIfam" id="TIGR00380">
    <property type="entry name" value="cobal_cbiB"/>
    <property type="match status" value="1"/>
</dbReference>
<dbReference type="OrthoDB" id="9811967at2"/>
<dbReference type="PANTHER" id="PTHR34308:SF1">
    <property type="entry name" value="COBALAMIN BIOSYNTHESIS PROTEIN CBIB"/>
    <property type="match status" value="1"/>
</dbReference>
<evidence type="ECO:0000256" key="6">
    <source>
        <dbReference type="ARBA" id="ARBA00022692"/>
    </source>
</evidence>
<comment type="caution">
    <text evidence="9">Lacks conserved residue(s) required for the propagation of feature annotation.</text>
</comment>
<dbReference type="Pfam" id="PF03186">
    <property type="entry name" value="CobD_Cbib"/>
    <property type="match status" value="1"/>
</dbReference>
<dbReference type="HOGENOM" id="CLU_054212_1_0_6"/>
<keyword evidence="8 9" id="KW-0472">Membrane</keyword>
<evidence type="ECO:0000256" key="5">
    <source>
        <dbReference type="ARBA" id="ARBA00022573"/>
    </source>
</evidence>
<keyword evidence="11" id="KW-1185">Reference proteome</keyword>
<accession>A1WY59</accession>
<dbReference type="GO" id="GO:0016874">
    <property type="term" value="F:ligase activity"/>
    <property type="evidence" value="ECO:0007669"/>
    <property type="project" value="UniProtKB-KW"/>
</dbReference>
<keyword evidence="5 9" id="KW-0169">Cobalamin biosynthesis</keyword>
<evidence type="ECO:0000313" key="11">
    <source>
        <dbReference type="Proteomes" id="UP000000647"/>
    </source>
</evidence>
<organism evidence="10 11">
    <name type="scientific">Halorhodospira halophila (strain DSM 244 / SL1)</name>
    <name type="common">Ectothiorhodospira halophila (strain DSM 244 / SL1)</name>
    <dbReference type="NCBI Taxonomy" id="349124"/>
    <lineage>
        <taxon>Bacteria</taxon>
        <taxon>Pseudomonadati</taxon>
        <taxon>Pseudomonadota</taxon>
        <taxon>Gammaproteobacteria</taxon>
        <taxon>Chromatiales</taxon>
        <taxon>Ectothiorhodospiraceae</taxon>
        <taxon>Halorhodospira</taxon>
    </lineage>
</organism>
<dbReference type="RefSeq" id="WP_011814643.1">
    <property type="nucleotide sequence ID" value="NC_008789.1"/>
</dbReference>
<dbReference type="AlphaFoldDB" id="A1WY59"/>
<dbReference type="eggNOG" id="COG1270">
    <property type="taxonomic scope" value="Bacteria"/>
</dbReference>
<sequence>MPFPALLIGAWLLDRVLGEPRAGHPLNGFARIAGWLERLLNRNNLPAAERRKAGMLAVGILVGPAVLLTTLFTLGPLGWVVELGLLYLCLGGRSLREHALGVAQPLARGDLAGARAAVARIVSRDAQAMDAEDTARATTESTLENGNDAVFATLFWFLVAGAPGAVAHRLVNTLDALWGYRTPRFTDFGYAAARLDDLLGWIPARLTALTYALAGLRPQAVWSAVRAQAPQWPGSNPGVVLAAGAAALDTTLGGPAVYTEGVRHRPTLGTGQPADADTIERSVALVERGVLIWIAAAIALWAPSPLIP</sequence>
<protein>
    <recommendedName>
        <fullName evidence="9">Cobalamin biosynthesis protein CobD</fullName>
    </recommendedName>
</protein>
<name>A1WY59_HALHL</name>
<evidence type="ECO:0000256" key="4">
    <source>
        <dbReference type="ARBA" id="ARBA00022475"/>
    </source>
</evidence>
<keyword evidence="4 9" id="KW-1003">Cell membrane</keyword>
<evidence type="ECO:0000256" key="8">
    <source>
        <dbReference type="ARBA" id="ARBA00023136"/>
    </source>
</evidence>
<dbReference type="EMBL" id="CP000544">
    <property type="protein sequence ID" value="ABM62621.1"/>
    <property type="molecule type" value="Genomic_DNA"/>
</dbReference>
<feature type="transmembrane region" description="Helical" evidence="9">
    <location>
        <begin position="290"/>
        <end position="307"/>
    </location>
</feature>
<dbReference type="KEGG" id="hha:Hhal_1857"/>
<keyword evidence="10" id="KW-0436">Ligase</keyword>
<evidence type="ECO:0000313" key="10">
    <source>
        <dbReference type="EMBL" id="ABM62621.1"/>
    </source>
</evidence>
<dbReference type="GO" id="GO:0005886">
    <property type="term" value="C:plasma membrane"/>
    <property type="evidence" value="ECO:0007669"/>
    <property type="project" value="UniProtKB-SubCell"/>
</dbReference>
<dbReference type="GO" id="GO:0048472">
    <property type="term" value="F:threonine-phosphate decarboxylase activity"/>
    <property type="evidence" value="ECO:0007669"/>
    <property type="project" value="InterPro"/>
</dbReference>
<evidence type="ECO:0000256" key="9">
    <source>
        <dbReference type="HAMAP-Rule" id="MF_00024"/>
    </source>
</evidence>
<dbReference type="InterPro" id="IPR004485">
    <property type="entry name" value="Cobalamin_biosynth_CobD/CbiB"/>
</dbReference>
<comment type="pathway">
    <text evidence="2 9">Cofactor biosynthesis; adenosylcobalamin biosynthesis.</text>
</comment>
<gene>
    <name evidence="9" type="primary">cobD</name>
    <name evidence="10" type="ordered locus">Hhal_1857</name>
</gene>
<comment type="subcellular location">
    <subcellularLocation>
        <location evidence="1 9">Cell membrane</location>
        <topology evidence="1 9">Multi-pass membrane protein</topology>
    </subcellularLocation>
</comment>
<feature type="transmembrane region" description="Helical" evidence="9">
    <location>
        <begin position="55"/>
        <end position="88"/>
    </location>
</feature>
<dbReference type="UniPathway" id="UPA00148"/>
<proteinExistence type="inferred from homology"/>
<dbReference type="PANTHER" id="PTHR34308">
    <property type="entry name" value="COBALAMIN BIOSYNTHESIS PROTEIN CBIB"/>
    <property type="match status" value="1"/>
</dbReference>
<reference evidence="10 11" key="2">
    <citation type="journal article" date="2013" name="Stand. Genomic Sci.">
        <title>Complete genome sequence of Halorhodospira halophila SL1.</title>
        <authorList>
            <person name="Challacombe J.F."/>
            <person name="Majid S."/>
            <person name="Deole R."/>
            <person name="Brettin T.S."/>
            <person name="Bruce D."/>
            <person name="Delano S.F."/>
            <person name="Detter J.C."/>
            <person name="Gleasner C.D."/>
            <person name="Han C.S."/>
            <person name="Misra M."/>
            <person name="Reitenga K.G."/>
            <person name="Mikhailova N."/>
            <person name="Woyke T."/>
            <person name="Pitluck S."/>
            <person name="Nolan M."/>
            <person name="Land M.L."/>
            <person name="Saunders E."/>
            <person name="Tapia R."/>
            <person name="Lapidus A."/>
            <person name="Ivanova N."/>
            <person name="Hoff W.D."/>
        </authorList>
    </citation>
    <scope>NUCLEOTIDE SEQUENCE [LARGE SCALE GENOMIC DNA]</scope>
    <source>
        <strain evidence="11">DSM 244 / SL1</strain>
    </source>
</reference>
<dbReference type="GO" id="GO:0009236">
    <property type="term" value="P:cobalamin biosynthetic process"/>
    <property type="evidence" value="ECO:0007669"/>
    <property type="project" value="UniProtKB-UniRule"/>
</dbReference>
<reference evidence="11" key="1">
    <citation type="submission" date="2006-12" db="EMBL/GenBank/DDBJ databases">
        <title>Complete sequence of Halorhodospira halophila SL1.</title>
        <authorList>
            <consortium name="US DOE Joint Genome Institute"/>
            <person name="Copeland A."/>
            <person name="Lucas S."/>
            <person name="Lapidus A."/>
            <person name="Barry K."/>
            <person name="Detter J.C."/>
            <person name="Glavina del Rio T."/>
            <person name="Hammon N."/>
            <person name="Israni S."/>
            <person name="Dalin E."/>
            <person name="Tice H."/>
            <person name="Pitluck S."/>
            <person name="Saunders E."/>
            <person name="Brettin T."/>
            <person name="Bruce D."/>
            <person name="Han C."/>
            <person name="Tapia R."/>
            <person name="Schmutz J."/>
            <person name="Larimer F."/>
            <person name="Land M."/>
            <person name="Hauser L."/>
            <person name="Kyrpides N."/>
            <person name="Mikhailova N."/>
            <person name="Hoff W."/>
            <person name="Richardson P."/>
        </authorList>
    </citation>
    <scope>NUCLEOTIDE SEQUENCE [LARGE SCALE GENOMIC DNA]</scope>
    <source>
        <strain evidence="11">DSM 244 / SL1</strain>
    </source>
</reference>
<dbReference type="Proteomes" id="UP000000647">
    <property type="component" value="Chromosome"/>
</dbReference>